<evidence type="ECO:0000313" key="1">
    <source>
        <dbReference type="EMBL" id="CAF1566454.1"/>
    </source>
</evidence>
<evidence type="ECO:0000313" key="3">
    <source>
        <dbReference type="Proteomes" id="UP000663870"/>
    </source>
</evidence>
<dbReference type="Proteomes" id="UP000663870">
    <property type="component" value="Unassembled WGS sequence"/>
</dbReference>
<accession>A0A816GWY6</accession>
<protein>
    <submittedName>
        <fullName evidence="2">Uncharacterized protein</fullName>
    </submittedName>
</protein>
<dbReference type="Proteomes" id="UP000663854">
    <property type="component" value="Unassembled WGS sequence"/>
</dbReference>
<evidence type="ECO:0000313" key="2">
    <source>
        <dbReference type="EMBL" id="CAF1679408.1"/>
    </source>
</evidence>
<reference evidence="2" key="1">
    <citation type="submission" date="2021-02" db="EMBL/GenBank/DDBJ databases">
        <authorList>
            <person name="Nowell W R."/>
        </authorList>
    </citation>
    <scope>NUCLEOTIDE SEQUENCE</scope>
</reference>
<dbReference type="EMBL" id="CAJNOH010015778">
    <property type="protein sequence ID" value="CAF1566454.1"/>
    <property type="molecule type" value="Genomic_DNA"/>
</dbReference>
<dbReference type="EMBL" id="CAJNOL010017705">
    <property type="protein sequence ID" value="CAF1679408.1"/>
    <property type="molecule type" value="Genomic_DNA"/>
</dbReference>
<feature type="non-terminal residue" evidence="2">
    <location>
        <position position="95"/>
    </location>
</feature>
<dbReference type="AlphaFoldDB" id="A0A816GWY6"/>
<proteinExistence type="predicted"/>
<comment type="caution">
    <text evidence="2">The sequence shown here is derived from an EMBL/GenBank/DDBJ whole genome shotgun (WGS) entry which is preliminary data.</text>
</comment>
<organism evidence="2 3">
    <name type="scientific">Rotaria sordida</name>
    <dbReference type="NCBI Taxonomy" id="392033"/>
    <lineage>
        <taxon>Eukaryota</taxon>
        <taxon>Metazoa</taxon>
        <taxon>Spiralia</taxon>
        <taxon>Gnathifera</taxon>
        <taxon>Rotifera</taxon>
        <taxon>Eurotatoria</taxon>
        <taxon>Bdelloidea</taxon>
        <taxon>Philodinida</taxon>
        <taxon>Philodinidae</taxon>
        <taxon>Rotaria</taxon>
    </lineage>
</organism>
<sequence length="95" mass="11457">FTNVDIESKPCIEVRGLWIFKFVQYPWTILLSKSHQSKFFHNQANRTSIQSAPSDWSHVPFLRLMLENSFYWYFNHRDDPVKKSNFIAFIQEKKT</sequence>
<keyword evidence="3" id="KW-1185">Reference proteome</keyword>
<name>A0A816GWY6_9BILA</name>
<gene>
    <name evidence="2" type="ORF">JXQ802_LOCUS58916</name>
    <name evidence="1" type="ORF">PYM288_LOCUS42272</name>
</gene>